<dbReference type="GO" id="GO:0005886">
    <property type="term" value="C:plasma membrane"/>
    <property type="evidence" value="ECO:0007669"/>
    <property type="project" value="TreeGrafter"/>
</dbReference>
<dbReference type="EMBL" id="RYFI01000008">
    <property type="protein sequence ID" value="RXF73454.1"/>
    <property type="molecule type" value="Genomic_DNA"/>
</dbReference>
<dbReference type="InterPro" id="IPR012340">
    <property type="entry name" value="NA-bd_OB-fold"/>
</dbReference>
<evidence type="ECO:0000256" key="4">
    <source>
        <dbReference type="ARBA" id="ARBA00023136"/>
    </source>
</evidence>
<dbReference type="PANTHER" id="PTHR33507">
    <property type="entry name" value="INNER MEMBRANE PROTEIN YBBJ"/>
    <property type="match status" value="1"/>
</dbReference>
<keyword evidence="3 5" id="KW-1133">Transmembrane helix</keyword>
<dbReference type="OrthoDB" id="9810336at2"/>
<accession>A0A4Q0MIV2</accession>
<keyword evidence="2 5" id="KW-0812">Transmembrane</keyword>
<evidence type="ECO:0000313" key="7">
    <source>
        <dbReference type="EMBL" id="RXF73454.1"/>
    </source>
</evidence>
<protein>
    <submittedName>
        <fullName evidence="7">NfeD family protein</fullName>
    </submittedName>
</protein>
<evidence type="ECO:0000256" key="3">
    <source>
        <dbReference type="ARBA" id="ARBA00022989"/>
    </source>
</evidence>
<proteinExistence type="predicted"/>
<dbReference type="AlphaFoldDB" id="A0A4Q0MIV2"/>
<dbReference type="PANTHER" id="PTHR33507:SF3">
    <property type="entry name" value="INNER MEMBRANE PROTEIN YBBJ"/>
    <property type="match status" value="1"/>
</dbReference>
<sequence>MLLSLVAALGAWRWIVFGLVLLAIELVAPGTVLLWLGMAAIVVGIAAFLFDPGWQVELVAFAVLGLAAAVGWWMFGRPDNAATSDRPMLNRRAERHVGKVFTLDAPIVNGDGRIRIDDTTWRVSGPDLPAGTRIRVTAAEGPTLVVVEEAERADR</sequence>
<evidence type="ECO:0000313" key="8">
    <source>
        <dbReference type="Proteomes" id="UP000289708"/>
    </source>
</evidence>
<reference evidence="7 8" key="1">
    <citation type="submission" date="2018-12" db="EMBL/GenBank/DDBJ databases">
        <title>bacterium Hansschlegelia zhihuaiae S113.</title>
        <authorList>
            <person name="He J."/>
        </authorList>
    </citation>
    <scope>NUCLEOTIDE SEQUENCE [LARGE SCALE GENOMIC DNA]</scope>
    <source>
        <strain evidence="7 8">S 113</strain>
    </source>
</reference>
<dbReference type="RefSeq" id="WP_128777285.1">
    <property type="nucleotide sequence ID" value="NZ_RYFI01000008.1"/>
</dbReference>
<dbReference type="InterPro" id="IPR052165">
    <property type="entry name" value="Membrane_assoc_protease"/>
</dbReference>
<keyword evidence="4 5" id="KW-0472">Membrane</keyword>
<name>A0A4Q0MIV2_9HYPH</name>
<organism evidence="7 8">
    <name type="scientific">Hansschlegelia zhihuaiae</name>
    <dbReference type="NCBI Taxonomy" id="405005"/>
    <lineage>
        <taxon>Bacteria</taxon>
        <taxon>Pseudomonadati</taxon>
        <taxon>Pseudomonadota</taxon>
        <taxon>Alphaproteobacteria</taxon>
        <taxon>Hyphomicrobiales</taxon>
        <taxon>Methylopilaceae</taxon>
        <taxon>Hansschlegelia</taxon>
    </lineage>
</organism>
<gene>
    <name evidence="7" type="ORF">EK403_09645</name>
</gene>
<feature type="transmembrane region" description="Helical" evidence="5">
    <location>
        <begin position="31"/>
        <end position="50"/>
    </location>
</feature>
<comment type="caution">
    <text evidence="7">The sequence shown here is derived from an EMBL/GenBank/DDBJ whole genome shotgun (WGS) entry which is preliminary data.</text>
</comment>
<dbReference type="Gene3D" id="2.40.50.140">
    <property type="entry name" value="Nucleic acid-binding proteins"/>
    <property type="match status" value="1"/>
</dbReference>
<feature type="transmembrane region" description="Helical" evidence="5">
    <location>
        <begin position="56"/>
        <end position="75"/>
    </location>
</feature>
<evidence type="ECO:0000256" key="1">
    <source>
        <dbReference type="ARBA" id="ARBA00004141"/>
    </source>
</evidence>
<dbReference type="Proteomes" id="UP000289708">
    <property type="component" value="Unassembled WGS sequence"/>
</dbReference>
<feature type="transmembrane region" description="Helical" evidence="5">
    <location>
        <begin position="6"/>
        <end position="24"/>
    </location>
</feature>
<dbReference type="InterPro" id="IPR002810">
    <property type="entry name" value="NfeD-like_C"/>
</dbReference>
<evidence type="ECO:0000259" key="6">
    <source>
        <dbReference type="Pfam" id="PF01957"/>
    </source>
</evidence>
<comment type="subcellular location">
    <subcellularLocation>
        <location evidence="1">Membrane</location>
        <topology evidence="1">Multi-pass membrane protein</topology>
    </subcellularLocation>
</comment>
<feature type="domain" description="NfeD-like C-terminal" evidence="6">
    <location>
        <begin position="93"/>
        <end position="147"/>
    </location>
</feature>
<dbReference type="Pfam" id="PF01957">
    <property type="entry name" value="NfeD"/>
    <property type="match status" value="1"/>
</dbReference>
<evidence type="ECO:0000256" key="5">
    <source>
        <dbReference type="SAM" id="Phobius"/>
    </source>
</evidence>
<evidence type="ECO:0000256" key="2">
    <source>
        <dbReference type="ARBA" id="ARBA00022692"/>
    </source>
</evidence>
<keyword evidence="8" id="KW-1185">Reference proteome</keyword>